<evidence type="ECO:0000313" key="2">
    <source>
        <dbReference type="Proteomes" id="UP000031982"/>
    </source>
</evidence>
<reference evidence="1 2" key="1">
    <citation type="submission" date="2015-01" db="EMBL/GenBank/DDBJ databases">
        <title>Genome Assembly of Bacillus badius MTCC 1458.</title>
        <authorList>
            <person name="Verma A."/>
            <person name="Khatri I."/>
            <person name="Mual P."/>
            <person name="Subramanian S."/>
            <person name="Krishnamurthi S."/>
        </authorList>
    </citation>
    <scope>NUCLEOTIDE SEQUENCE [LARGE SCALE GENOMIC DNA]</scope>
    <source>
        <strain evidence="1 2">MTCC 1458</strain>
    </source>
</reference>
<gene>
    <name evidence="1" type="ORF">SD77_0501</name>
</gene>
<protein>
    <recommendedName>
        <fullName evidence="3">Mobile element protein</fullName>
    </recommendedName>
</protein>
<dbReference type="EMBL" id="JXLP01000001">
    <property type="protein sequence ID" value="KIL80653.1"/>
    <property type="molecule type" value="Genomic_DNA"/>
</dbReference>
<evidence type="ECO:0008006" key="3">
    <source>
        <dbReference type="Google" id="ProtNLM"/>
    </source>
</evidence>
<evidence type="ECO:0000313" key="1">
    <source>
        <dbReference type="EMBL" id="KIL80653.1"/>
    </source>
</evidence>
<comment type="caution">
    <text evidence="1">The sequence shown here is derived from an EMBL/GenBank/DDBJ whole genome shotgun (WGS) entry which is preliminary data.</text>
</comment>
<dbReference type="Proteomes" id="UP000031982">
    <property type="component" value="Unassembled WGS sequence"/>
</dbReference>
<keyword evidence="2" id="KW-1185">Reference proteome</keyword>
<proteinExistence type="predicted"/>
<accession>A0ABR5B0Z9</accession>
<name>A0ABR5B0Z9_BACBA</name>
<organism evidence="1 2">
    <name type="scientific">Bacillus badius</name>
    <dbReference type="NCBI Taxonomy" id="1455"/>
    <lineage>
        <taxon>Bacteria</taxon>
        <taxon>Bacillati</taxon>
        <taxon>Bacillota</taxon>
        <taxon>Bacilli</taxon>
        <taxon>Bacillales</taxon>
        <taxon>Bacillaceae</taxon>
        <taxon>Pseudobacillus</taxon>
    </lineage>
</organism>
<sequence length="38" mass="4731">MKRVAGELERSRKKEWKKEEKKELLPLYFIIKKQEKVI</sequence>